<gene>
    <name evidence="2" type="ORF">UFOPK3789_01046</name>
</gene>
<protein>
    <submittedName>
        <fullName evidence="2">Unannotated protein</fullName>
    </submittedName>
</protein>
<organism evidence="2">
    <name type="scientific">freshwater metagenome</name>
    <dbReference type="NCBI Taxonomy" id="449393"/>
    <lineage>
        <taxon>unclassified sequences</taxon>
        <taxon>metagenomes</taxon>
        <taxon>ecological metagenomes</taxon>
    </lineage>
</organism>
<feature type="transmembrane region" description="Helical" evidence="1">
    <location>
        <begin position="292"/>
        <end position="313"/>
    </location>
</feature>
<evidence type="ECO:0000256" key="1">
    <source>
        <dbReference type="SAM" id="Phobius"/>
    </source>
</evidence>
<keyword evidence="1" id="KW-0472">Membrane</keyword>
<feature type="transmembrane region" description="Helical" evidence="1">
    <location>
        <begin position="90"/>
        <end position="107"/>
    </location>
</feature>
<feature type="transmembrane region" description="Helical" evidence="1">
    <location>
        <begin position="212"/>
        <end position="238"/>
    </location>
</feature>
<reference evidence="2" key="1">
    <citation type="submission" date="2020-05" db="EMBL/GenBank/DDBJ databases">
        <authorList>
            <person name="Chiriac C."/>
            <person name="Salcher M."/>
            <person name="Ghai R."/>
            <person name="Kavagutti S V."/>
        </authorList>
    </citation>
    <scope>NUCLEOTIDE SEQUENCE</scope>
</reference>
<keyword evidence="1" id="KW-1133">Transmembrane helix</keyword>
<feature type="transmembrane region" description="Helical" evidence="1">
    <location>
        <begin position="182"/>
        <end position="200"/>
    </location>
</feature>
<feature type="transmembrane region" description="Helical" evidence="1">
    <location>
        <begin position="254"/>
        <end position="272"/>
    </location>
</feature>
<feature type="transmembrane region" description="Helical" evidence="1">
    <location>
        <begin position="119"/>
        <end position="142"/>
    </location>
</feature>
<name>A0A6J7KPZ3_9ZZZZ</name>
<proteinExistence type="predicted"/>
<dbReference type="EMBL" id="CAFBNL010000062">
    <property type="protein sequence ID" value="CAB4956933.1"/>
    <property type="molecule type" value="Genomic_DNA"/>
</dbReference>
<keyword evidence="1" id="KW-0812">Transmembrane</keyword>
<dbReference type="AlphaFoldDB" id="A0A6J7KPZ3"/>
<accession>A0A6J7KPZ3</accession>
<evidence type="ECO:0000313" key="2">
    <source>
        <dbReference type="EMBL" id="CAB4956933.1"/>
    </source>
</evidence>
<sequence>MPTNTQDCLKCGKCVIMDRHDSDEPICPECGWGVIAAKKWQEATTRLDSRGAVAPTAPRIGPISSSSTSKIALGEYQPPTRLRLFPSLKAGLWAASAVALFIVWFVLPIRIQEAAARGLTKGMCLGLPFVAISVSSLGWHWWKGRRAAKSRELPSIDSEPDTTSIESHQIKSYRWAVWIRPFARYGAVVGLSLVGLALFIDKSEQNQPHPFLEVIGMALTAAFAFTVLGTGLGTLVFYRKFLTTSIRHAFKTQLSKWLAVVFLFVFVAEFLQNANLEDSWDNQDILSGFTHGIWYGSIAVLIVLGFIVLWKLANKDSKDTPSP</sequence>